<dbReference type="InterPro" id="IPR036249">
    <property type="entry name" value="Thioredoxin-like_sf"/>
</dbReference>
<keyword evidence="1" id="KW-0732">Signal</keyword>
<reference evidence="4" key="1">
    <citation type="submission" date="2023-07" db="EMBL/GenBank/DDBJ databases">
        <title>A collection of bacterial strains from the Burkholderia cepacia Research Laboratory and Repository.</title>
        <authorList>
            <person name="Lipuma J."/>
            <person name="Spilker T."/>
            <person name="Caverly L."/>
        </authorList>
    </citation>
    <scope>NUCLEOTIDE SEQUENCE</scope>
    <source>
        <strain evidence="4">AU45194</strain>
    </source>
</reference>
<dbReference type="EMBL" id="JAUJQL010000014">
    <property type="protein sequence ID" value="MDN7526356.1"/>
    <property type="molecule type" value="Genomic_DNA"/>
</dbReference>
<dbReference type="PANTHER" id="PTHR35891">
    <property type="entry name" value="THIOL:DISULFIDE INTERCHANGE PROTEIN DSBA"/>
    <property type="match status" value="1"/>
</dbReference>
<feature type="region of interest" description="Disordered" evidence="2">
    <location>
        <begin position="202"/>
        <end position="223"/>
    </location>
</feature>
<dbReference type="InterPro" id="IPR012336">
    <property type="entry name" value="Thioredoxin-like_fold"/>
</dbReference>
<protein>
    <submittedName>
        <fullName evidence="4">Thiol:disulfide interchange protein DsbA/DsbL</fullName>
    </submittedName>
</protein>
<organism evidence="4 5">
    <name type="scientific">Burkholderia orbicola</name>
    <dbReference type="NCBI Taxonomy" id="2978683"/>
    <lineage>
        <taxon>Bacteria</taxon>
        <taxon>Pseudomonadati</taxon>
        <taxon>Pseudomonadota</taxon>
        <taxon>Betaproteobacteria</taxon>
        <taxon>Burkholderiales</taxon>
        <taxon>Burkholderiaceae</taxon>
        <taxon>Burkholderia</taxon>
        <taxon>Burkholderia cepacia complex</taxon>
    </lineage>
</organism>
<evidence type="ECO:0000259" key="3">
    <source>
        <dbReference type="Pfam" id="PF13462"/>
    </source>
</evidence>
<dbReference type="CDD" id="cd03019">
    <property type="entry name" value="DsbA_DsbA"/>
    <property type="match status" value="1"/>
</dbReference>
<evidence type="ECO:0000256" key="2">
    <source>
        <dbReference type="SAM" id="MobiDB-lite"/>
    </source>
</evidence>
<keyword evidence="5" id="KW-1185">Reference proteome</keyword>
<dbReference type="Pfam" id="PF13462">
    <property type="entry name" value="Thioredoxin_4"/>
    <property type="match status" value="1"/>
</dbReference>
<evidence type="ECO:0000313" key="5">
    <source>
        <dbReference type="Proteomes" id="UP001172217"/>
    </source>
</evidence>
<evidence type="ECO:0000256" key="1">
    <source>
        <dbReference type="ARBA" id="ARBA00022729"/>
    </source>
</evidence>
<dbReference type="PANTHER" id="PTHR35891:SF3">
    <property type="entry name" value="THIOL:DISULFIDE INTERCHANGE PROTEIN DSBL"/>
    <property type="match status" value="1"/>
</dbReference>
<dbReference type="RefSeq" id="WP_301771105.1">
    <property type="nucleotide sequence ID" value="NZ_JAUJQL010000014.1"/>
</dbReference>
<gene>
    <name evidence="4" type="ORF">QZM70_25790</name>
</gene>
<dbReference type="SUPFAM" id="SSF52833">
    <property type="entry name" value="Thioredoxin-like"/>
    <property type="match status" value="1"/>
</dbReference>
<dbReference type="InterPro" id="IPR050824">
    <property type="entry name" value="Thiol_disulfide_DsbA"/>
</dbReference>
<name>A0ABT8NXP6_9BURK</name>
<dbReference type="Proteomes" id="UP001172217">
    <property type="component" value="Unassembled WGS sequence"/>
</dbReference>
<dbReference type="InterPro" id="IPR023205">
    <property type="entry name" value="DsbA/DsbL"/>
</dbReference>
<evidence type="ECO:0000313" key="4">
    <source>
        <dbReference type="EMBL" id="MDN7526356.1"/>
    </source>
</evidence>
<proteinExistence type="predicted"/>
<dbReference type="Gene3D" id="3.40.30.10">
    <property type="entry name" value="Glutaredoxin"/>
    <property type="match status" value="1"/>
</dbReference>
<comment type="caution">
    <text evidence="4">The sequence shown here is derived from an EMBL/GenBank/DDBJ whole genome shotgun (WGS) entry which is preliminary data.</text>
</comment>
<sequence length="223" mass="24370">MKRAFLIVILMLVFVAVLRVGGGGQPARAGVQTLDRPVPVSASTGKVEVIEFFHFGCRHCRTLEPALAAWRVRQGSQIIFRRVPVVPAPQLIGHAKLFHALVALREEVLIPAVFDEIHTSGNHLLTREEQVSFVAARGVDSARFVEALDSRSTLAALHADRRLWEACGVKAVPMLVVQGKYSPEPGGDPAEIVKTLDRLVDQSRRDDTRDIPVSVAQPPHTSG</sequence>
<feature type="domain" description="Thioredoxin-like fold" evidence="3">
    <location>
        <begin position="45"/>
        <end position="184"/>
    </location>
</feature>
<accession>A0ABT8NXP6</accession>